<keyword evidence="4" id="KW-1185">Reference proteome</keyword>
<reference evidence="3 4" key="1">
    <citation type="submission" date="2021-02" db="EMBL/GenBank/DDBJ databases">
        <title>Porcisia hertigi Genome sequencing and assembly.</title>
        <authorList>
            <person name="Almutairi H."/>
            <person name="Gatherer D."/>
        </authorList>
    </citation>
    <scope>NUCLEOTIDE SEQUENCE [LARGE SCALE GENOMIC DNA]</scope>
    <source>
        <strain evidence="3 4">C119</strain>
    </source>
</reference>
<comment type="caution">
    <text evidence="3">The sequence shown here is derived from an EMBL/GenBank/DDBJ whole genome shotgun (WGS) entry which is preliminary data.</text>
</comment>
<dbReference type="EMBL" id="JAFJZO010000014">
    <property type="protein sequence ID" value="KAG5509385.1"/>
    <property type="molecule type" value="Genomic_DNA"/>
</dbReference>
<evidence type="ECO:0000256" key="2">
    <source>
        <dbReference type="SAM" id="MobiDB-lite"/>
    </source>
</evidence>
<accession>A0A836IPE6</accession>
<name>A0A836IPE6_9TRYP</name>
<dbReference type="AlphaFoldDB" id="A0A836IPE6"/>
<gene>
    <name evidence="3" type="ORF">JKF63_06695</name>
</gene>
<keyword evidence="1" id="KW-0175">Coiled coil</keyword>
<dbReference type="KEGG" id="phet:94292721"/>
<dbReference type="OrthoDB" id="265550at2759"/>
<dbReference type="GeneID" id="94292721"/>
<evidence type="ECO:0000313" key="4">
    <source>
        <dbReference type="Proteomes" id="UP000674318"/>
    </source>
</evidence>
<sequence length="269" mass="29726">MSPLEALDREHEHVKGLLEEVGKLQAELAREASADGFGEPGRSPPFNGSDSDSHMVQKLRLLVKEERETVDSYRSQKLALEQRLSRLAELMHEAAAEEASLKDSETALLELLGGQASEHAVDFSWPRTLKGLTAEEEAALCGFLQTFDKYTRKLQLLTGHSQHATSPTSRSVEMRQLADTPTVSFTSVANVSGLDTVASTTPTPLRIKHLREVMDKGNSELARLQVKLKAAQEFCQTYGPIAREIDAQLRCGEGILAEKRKYLEDLNAL</sequence>
<feature type="coiled-coil region" evidence="1">
    <location>
        <begin position="56"/>
        <end position="107"/>
    </location>
</feature>
<evidence type="ECO:0000256" key="1">
    <source>
        <dbReference type="SAM" id="Coils"/>
    </source>
</evidence>
<protein>
    <submittedName>
        <fullName evidence="3">Uncharacterized protein</fullName>
    </submittedName>
</protein>
<organism evidence="3 4">
    <name type="scientific">Porcisia hertigi</name>
    <dbReference type="NCBI Taxonomy" id="2761500"/>
    <lineage>
        <taxon>Eukaryota</taxon>
        <taxon>Discoba</taxon>
        <taxon>Euglenozoa</taxon>
        <taxon>Kinetoplastea</taxon>
        <taxon>Metakinetoplastina</taxon>
        <taxon>Trypanosomatida</taxon>
        <taxon>Trypanosomatidae</taxon>
        <taxon>Leishmaniinae</taxon>
        <taxon>Porcisia</taxon>
    </lineage>
</organism>
<feature type="region of interest" description="Disordered" evidence="2">
    <location>
        <begin position="29"/>
        <end position="53"/>
    </location>
</feature>
<dbReference type="RefSeq" id="XP_067758537.1">
    <property type="nucleotide sequence ID" value="XM_067902644.1"/>
</dbReference>
<evidence type="ECO:0000313" key="3">
    <source>
        <dbReference type="EMBL" id="KAG5509385.1"/>
    </source>
</evidence>
<proteinExistence type="predicted"/>
<dbReference type="Proteomes" id="UP000674318">
    <property type="component" value="Unassembled WGS sequence"/>
</dbReference>